<feature type="region of interest" description="Disordered" evidence="1">
    <location>
        <begin position="252"/>
        <end position="273"/>
    </location>
</feature>
<dbReference type="PANTHER" id="PTHR15615:SF108">
    <property type="entry name" value="PROTEIN CNPPD1"/>
    <property type="match status" value="1"/>
</dbReference>
<dbReference type="STRING" id="1077348.A0A2G8SIC4"/>
<dbReference type="Pfam" id="PF08613">
    <property type="entry name" value="Cyclin"/>
    <property type="match status" value="1"/>
</dbReference>
<dbReference type="Gene3D" id="1.10.472.10">
    <property type="entry name" value="Cyclin-like"/>
    <property type="match status" value="1"/>
</dbReference>
<comment type="caution">
    <text evidence="2">The sequence shown here is derived from an EMBL/GenBank/DDBJ whole genome shotgun (WGS) entry which is preliminary data.</text>
</comment>
<dbReference type="CDD" id="cd20557">
    <property type="entry name" value="CYCLIN_ScPCL1-like"/>
    <property type="match status" value="1"/>
</dbReference>
<dbReference type="GO" id="GO:0016538">
    <property type="term" value="F:cyclin-dependent protein serine/threonine kinase regulator activity"/>
    <property type="evidence" value="ECO:0007669"/>
    <property type="project" value="TreeGrafter"/>
</dbReference>
<dbReference type="InterPro" id="IPR013922">
    <property type="entry name" value="Cyclin_PHO80-like"/>
</dbReference>
<dbReference type="PANTHER" id="PTHR15615">
    <property type="match status" value="1"/>
</dbReference>
<dbReference type="Proteomes" id="UP000230002">
    <property type="component" value="Unassembled WGS sequence"/>
</dbReference>
<reference evidence="2 3" key="1">
    <citation type="journal article" date="2015" name="Sci. Rep.">
        <title>Chromosome-level genome map provides insights into diverse defense mechanisms in the medicinal fungus Ganoderma sinense.</title>
        <authorList>
            <person name="Zhu Y."/>
            <person name="Xu J."/>
            <person name="Sun C."/>
            <person name="Zhou S."/>
            <person name="Xu H."/>
            <person name="Nelson D.R."/>
            <person name="Qian J."/>
            <person name="Song J."/>
            <person name="Luo H."/>
            <person name="Xiang L."/>
            <person name="Li Y."/>
            <person name="Xu Z."/>
            <person name="Ji A."/>
            <person name="Wang L."/>
            <person name="Lu S."/>
            <person name="Hayward A."/>
            <person name="Sun W."/>
            <person name="Li X."/>
            <person name="Schwartz D.C."/>
            <person name="Wang Y."/>
            <person name="Chen S."/>
        </authorList>
    </citation>
    <scope>NUCLEOTIDE SEQUENCE [LARGE SCALE GENOMIC DNA]</scope>
    <source>
        <strain evidence="2 3">ZZ0214-1</strain>
    </source>
</reference>
<dbReference type="SUPFAM" id="SSF47954">
    <property type="entry name" value="Cyclin-like"/>
    <property type="match status" value="1"/>
</dbReference>
<keyword evidence="3" id="KW-1185">Reference proteome</keyword>
<name>A0A2G8SIC4_9APHY</name>
<protein>
    <recommendedName>
        <fullName evidence="4">Cyclin N-terminal domain-containing protein</fullName>
    </recommendedName>
</protein>
<sequence length="337" mass="36032">MSRRPGSSDKSVPLKQRLMDRHLAREETARVCTNFIKHLFGCPELPPNPPPSILPLKQFIAYIIHRAAHPPLVPIAALFLVERVKTRLPTIDVPCGHRLFLAAYIVVSKLLIDVNYSNYQWSRTAHALFSLEDINQMERDLLACLEWDLQIQPDALVEFEARVRCIFTSLGPYPTYVLPAATHAPTLFSSRPTAEAANSPAGVTPSTTAPERASAGSPMDLDDSGQLILPSPPSDYMLVIPGALLTPELWSPTSATPASSAMPPTPAGHVGSSVAVTGTWKGTSATAVLAAGRRRLTASHGGSSGPSTDAEAGKGNAYATNFSTVGNLLTRVIASVL</sequence>
<gene>
    <name evidence="2" type="ORF">GSI_04090</name>
</gene>
<dbReference type="GO" id="GO:0000307">
    <property type="term" value="C:cyclin-dependent protein kinase holoenzyme complex"/>
    <property type="evidence" value="ECO:0007669"/>
    <property type="project" value="TreeGrafter"/>
</dbReference>
<evidence type="ECO:0008006" key="4">
    <source>
        <dbReference type="Google" id="ProtNLM"/>
    </source>
</evidence>
<evidence type="ECO:0000313" key="2">
    <source>
        <dbReference type="EMBL" id="PIL33467.1"/>
    </source>
</evidence>
<dbReference type="GO" id="GO:0019901">
    <property type="term" value="F:protein kinase binding"/>
    <property type="evidence" value="ECO:0007669"/>
    <property type="project" value="InterPro"/>
</dbReference>
<organism evidence="2 3">
    <name type="scientific">Ganoderma sinense ZZ0214-1</name>
    <dbReference type="NCBI Taxonomy" id="1077348"/>
    <lineage>
        <taxon>Eukaryota</taxon>
        <taxon>Fungi</taxon>
        <taxon>Dikarya</taxon>
        <taxon>Basidiomycota</taxon>
        <taxon>Agaricomycotina</taxon>
        <taxon>Agaricomycetes</taxon>
        <taxon>Polyporales</taxon>
        <taxon>Polyporaceae</taxon>
        <taxon>Ganoderma</taxon>
    </lineage>
</organism>
<dbReference type="OrthoDB" id="244495at2759"/>
<dbReference type="AlphaFoldDB" id="A0A2G8SIC4"/>
<evidence type="ECO:0000256" key="1">
    <source>
        <dbReference type="SAM" id="MobiDB-lite"/>
    </source>
</evidence>
<proteinExistence type="predicted"/>
<feature type="region of interest" description="Disordered" evidence="1">
    <location>
        <begin position="191"/>
        <end position="227"/>
    </location>
</feature>
<dbReference type="GO" id="GO:0005634">
    <property type="term" value="C:nucleus"/>
    <property type="evidence" value="ECO:0007669"/>
    <property type="project" value="TreeGrafter"/>
</dbReference>
<dbReference type="EMBL" id="AYKW01000007">
    <property type="protein sequence ID" value="PIL33467.1"/>
    <property type="molecule type" value="Genomic_DNA"/>
</dbReference>
<dbReference type="InterPro" id="IPR036915">
    <property type="entry name" value="Cyclin-like_sf"/>
</dbReference>
<evidence type="ECO:0000313" key="3">
    <source>
        <dbReference type="Proteomes" id="UP000230002"/>
    </source>
</evidence>
<feature type="compositionally biased region" description="Low complexity" evidence="1">
    <location>
        <begin position="252"/>
        <end position="262"/>
    </location>
</feature>
<accession>A0A2G8SIC4</accession>